<gene>
    <name evidence="2" type="ORF">GGR36_001199</name>
</gene>
<dbReference type="RefSeq" id="WP_183632980.1">
    <property type="nucleotide sequence ID" value="NZ_BAABLE010000011.1"/>
</dbReference>
<dbReference type="InterPro" id="IPR008979">
    <property type="entry name" value="Galactose-bd-like_sf"/>
</dbReference>
<feature type="domain" description="GSCFA" evidence="1">
    <location>
        <begin position="49"/>
        <end position="308"/>
    </location>
</feature>
<proteinExistence type="predicted"/>
<dbReference type="AlphaFoldDB" id="A0A840BED0"/>
<evidence type="ECO:0000313" key="3">
    <source>
        <dbReference type="Proteomes" id="UP000561045"/>
    </source>
</evidence>
<reference evidence="2 3" key="1">
    <citation type="submission" date="2020-08" db="EMBL/GenBank/DDBJ databases">
        <title>Genomic Encyclopedia of Type Strains, Phase IV (KMG-IV): sequencing the most valuable type-strain genomes for metagenomic binning, comparative biology and taxonomic classification.</title>
        <authorList>
            <person name="Goeker M."/>
        </authorList>
    </citation>
    <scope>NUCLEOTIDE SEQUENCE [LARGE SCALE GENOMIC DNA]</scope>
    <source>
        <strain evidence="2 3">DSM 106739</strain>
    </source>
</reference>
<dbReference type="Proteomes" id="UP000561045">
    <property type="component" value="Unassembled WGS sequence"/>
</dbReference>
<evidence type="ECO:0000313" key="2">
    <source>
        <dbReference type="EMBL" id="MBB4011891.1"/>
    </source>
</evidence>
<protein>
    <recommendedName>
        <fullName evidence="1">GSCFA domain-containing protein</fullName>
    </recommendedName>
</protein>
<dbReference type="Gene3D" id="2.60.120.260">
    <property type="entry name" value="Galactose-binding domain-like"/>
    <property type="match status" value="1"/>
</dbReference>
<keyword evidence="3" id="KW-1185">Reference proteome</keyword>
<organism evidence="2 3">
    <name type="scientific">Niveibacterium umoris</name>
    <dbReference type="NCBI Taxonomy" id="1193620"/>
    <lineage>
        <taxon>Bacteria</taxon>
        <taxon>Pseudomonadati</taxon>
        <taxon>Pseudomonadota</taxon>
        <taxon>Betaproteobacteria</taxon>
        <taxon>Rhodocyclales</taxon>
        <taxon>Rhodocyclaceae</taxon>
        <taxon>Niveibacterium</taxon>
    </lineage>
</organism>
<accession>A0A840BED0</accession>
<dbReference type="SUPFAM" id="SSF49785">
    <property type="entry name" value="Galactose-binding domain-like"/>
    <property type="match status" value="1"/>
</dbReference>
<dbReference type="Pfam" id="PF08885">
    <property type="entry name" value="GSCFA"/>
    <property type="match status" value="1"/>
</dbReference>
<sequence>MNKYSANEAWQNLNQENPNARWKNFAARALDGAIMAEAHDPVRMHPDDRVFCMGSCFAKNIELRLLDAGLTVLSHPRFAPKDGSPFTPLPNIFNIQSVLNELSWAFDVAPHPPEANFVNDDEGFCYDPHSTIDLFRCKPEDARKRRAGVTANMRRLASCDVLILTLGLVEVWFDNKTGTYLNATLPQRLLTREPGRYELRVLDYQAVRDGLEKALALLRQFGKPDLELVISVSPVPLAATFRPIDVVIANNYSKATQVAAVLDFVGQNPGVHYVPSFETVTMSARRFVWEEDLRHVTPDIVARITQRFVAAIQDRAIAAPAAVPTDWPAQPYEVARNPDTPNFTSATPGDRDFPAGFPIVTASSCMEPRFDASGFMSTSRRIWHAERCPGYPQWVEFSFARPLTVRRLLIQSQEKHPERAPRRFSFHWWNGECWVSAATDVVATWDTGGQWLGWDLGPVTSQRFKLEIFENSGDPTYLTIHNVYLKP</sequence>
<dbReference type="InterPro" id="IPR014982">
    <property type="entry name" value="GSCFA"/>
</dbReference>
<dbReference type="EMBL" id="JACIET010000001">
    <property type="protein sequence ID" value="MBB4011891.1"/>
    <property type="molecule type" value="Genomic_DNA"/>
</dbReference>
<comment type="caution">
    <text evidence="2">The sequence shown here is derived from an EMBL/GenBank/DDBJ whole genome shotgun (WGS) entry which is preliminary data.</text>
</comment>
<evidence type="ECO:0000259" key="1">
    <source>
        <dbReference type="Pfam" id="PF08885"/>
    </source>
</evidence>
<name>A0A840BED0_9RHOO</name>